<keyword evidence="2" id="KW-1185">Reference proteome</keyword>
<dbReference type="AlphaFoldDB" id="A0A5R8YZ72"/>
<dbReference type="Proteomes" id="UP000309033">
    <property type="component" value="Unassembled WGS sequence"/>
</dbReference>
<accession>A0A5R8YZ72</accession>
<dbReference type="OrthoDB" id="9796523at2"/>
<organism evidence="1 2">
    <name type="scientific">Microbispora triticiradicis</name>
    <dbReference type="NCBI Taxonomy" id="2200763"/>
    <lineage>
        <taxon>Bacteria</taxon>
        <taxon>Bacillati</taxon>
        <taxon>Actinomycetota</taxon>
        <taxon>Actinomycetes</taxon>
        <taxon>Streptosporangiales</taxon>
        <taxon>Streptosporangiaceae</taxon>
        <taxon>Microbispora</taxon>
    </lineage>
</organism>
<dbReference type="Pfam" id="PF13707">
    <property type="entry name" value="RloB"/>
    <property type="match status" value="1"/>
</dbReference>
<gene>
    <name evidence="1" type="ORF">FED44_17955</name>
</gene>
<dbReference type="InterPro" id="IPR025591">
    <property type="entry name" value="RloB"/>
</dbReference>
<proteinExistence type="predicted"/>
<evidence type="ECO:0000313" key="1">
    <source>
        <dbReference type="EMBL" id="TLP58733.1"/>
    </source>
</evidence>
<sequence>MSPVRKRGAPKTLREPRAITAGRARRVLYAVVEGEATERDYLEYLEERYAGDPRTFEIQVIWERNGLKPREVIDRAAEKLEELDDPKREQVWAFFDRDQHNQIEECHTRALAGGINLVFSHPSFDLWLLLHFVPGPPGAQGGSSSRIQQQLAAAHPAYRDFGKRDKRIAGARRQALDGRANHAVKLAKALVANCPSVGCSVSRGHVAHCKVLDRDPSTDAWKLLESLGIAPETTAERS</sequence>
<name>A0A5R8YZ72_9ACTN</name>
<reference evidence="1" key="1">
    <citation type="submission" date="2019-05" db="EMBL/GenBank/DDBJ databases">
        <title>Isolation, diversity and antifungal activity of Actinobacteria from wheat.</title>
        <authorList>
            <person name="Yu B."/>
        </authorList>
    </citation>
    <scope>NUCLEOTIDE SEQUENCE [LARGE SCALE GENOMIC DNA]</scope>
    <source>
        <strain evidence="1">NEAU-HEGS1-5</strain>
    </source>
</reference>
<evidence type="ECO:0000313" key="2">
    <source>
        <dbReference type="Proteomes" id="UP000309033"/>
    </source>
</evidence>
<dbReference type="EMBL" id="VANP01000006">
    <property type="protein sequence ID" value="TLP58733.1"/>
    <property type="molecule type" value="Genomic_DNA"/>
</dbReference>
<protein>
    <submittedName>
        <fullName evidence="1">RloB domain-containing protein</fullName>
    </submittedName>
</protein>
<comment type="caution">
    <text evidence="1">The sequence shown here is derived from an EMBL/GenBank/DDBJ whole genome shotgun (WGS) entry which is preliminary data.</text>
</comment>